<keyword evidence="1" id="KW-1133">Transmembrane helix</keyword>
<organism evidence="2 3">
    <name type="scientific">Striga hermonthica</name>
    <name type="common">Purple witchweed</name>
    <name type="synonym">Buchnera hermonthica</name>
    <dbReference type="NCBI Taxonomy" id="68872"/>
    <lineage>
        <taxon>Eukaryota</taxon>
        <taxon>Viridiplantae</taxon>
        <taxon>Streptophyta</taxon>
        <taxon>Embryophyta</taxon>
        <taxon>Tracheophyta</taxon>
        <taxon>Spermatophyta</taxon>
        <taxon>Magnoliopsida</taxon>
        <taxon>eudicotyledons</taxon>
        <taxon>Gunneridae</taxon>
        <taxon>Pentapetalae</taxon>
        <taxon>asterids</taxon>
        <taxon>lamiids</taxon>
        <taxon>Lamiales</taxon>
        <taxon>Orobanchaceae</taxon>
        <taxon>Buchnereae</taxon>
        <taxon>Striga</taxon>
    </lineage>
</organism>
<feature type="non-terminal residue" evidence="2">
    <location>
        <position position="96"/>
    </location>
</feature>
<gene>
    <name evidence="2" type="ORF">SHERM_21130</name>
</gene>
<evidence type="ECO:0000313" key="2">
    <source>
        <dbReference type="EMBL" id="CAA0824117.1"/>
    </source>
</evidence>
<keyword evidence="3" id="KW-1185">Reference proteome</keyword>
<proteinExistence type="predicted"/>
<keyword evidence="1" id="KW-0472">Membrane</keyword>
<keyword evidence="1" id="KW-0812">Transmembrane</keyword>
<dbReference type="AlphaFoldDB" id="A0A9N7N9U2"/>
<feature type="non-terminal residue" evidence="2">
    <location>
        <position position="1"/>
    </location>
</feature>
<name>A0A9N7N9U2_STRHE</name>
<dbReference type="EMBL" id="CACSLK010024664">
    <property type="protein sequence ID" value="CAA0824117.1"/>
    <property type="molecule type" value="Genomic_DNA"/>
</dbReference>
<feature type="transmembrane region" description="Helical" evidence="1">
    <location>
        <begin position="12"/>
        <end position="30"/>
    </location>
</feature>
<evidence type="ECO:0000313" key="3">
    <source>
        <dbReference type="Proteomes" id="UP001153555"/>
    </source>
</evidence>
<evidence type="ECO:0000256" key="1">
    <source>
        <dbReference type="SAM" id="Phobius"/>
    </source>
</evidence>
<feature type="transmembrane region" description="Helical" evidence="1">
    <location>
        <begin position="65"/>
        <end position="87"/>
    </location>
</feature>
<protein>
    <submittedName>
        <fullName evidence="2">Uncharacterized protein</fullName>
    </submittedName>
</protein>
<reference evidence="2" key="1">
    <citation type="submission" date="2019-12" db="EMBL/GenBank/DDBJ databases">
        <authorList>
            <person name="Scholes J."/>
        </authorList>
    </citation>
    <scope>NUCLEOTIDE SEQUENCE</scope>
</reference>
<sequence>VGLFRGSRGISLGGNWVGAPVATVCCVWLLPGLGFEHGVTILSFSAVGEVWDPAHPSLASGVSRISVVLVGVSVLVLPAFCIGLVQFRGRVLARGL</sequence>
<dbReference type="Proteomes" id="UP001153555">
    <property type="component" value="Unassembled WGS sequence"/>
</dbReference>
<accession>A0A9N7N9U2</accession>
<comment type="caution">
    <text evidence="2">The sequence shown here is derived from an EMBL/GenBank/DDBJ whole genome shotgun (WGS) entry which is preliminary data.</text>
</comment>